<dbReference type="InterPro" id="IPR036388">
    <property type="entry name" value="WH-like_DNA-bd_sf"/>
</dbReference>
<evidence type="ECO:0000259" key="2">
    <source>
        <dbReference type="PROSITE" id="PS50995"/>
    </source>
</evidence>
<evidence type="ECO:0000256" key="1">
    <source>
        <dbReference type="SAM" id="MobiDB-lite"/>
    </source>
</evidence>
<dbReference type="GO" id="GO:0006950">
    <property type="term" value="P:response to stress"/>
    <property type="evidence" value="ECO:0007669"/>
    <property type="project" value="TreeGrafter"/>
</dbReference>
<accession>A0A4R5TVR8</accession>
<dbReference type="AlphaFoldDB" id="A0A4R5TVR8"/>
<dbReference type="InterPro" id="IPR036390">
    <property type="entry name" value="WH_DNA-bd_sf"/>
</dbReference>
<dbReference type="PANTHER" id="PTHR33164">
    <property type="entry name" value="TRANSCRIPTIONAL REGULATOR, MARR FAMILY"/>
    <property type="match status" value="1"/>
</dbReference>
<evidence type="ECO:0000313" key="3">
    <source>
        <dbReference type="EMBL" id="TDK25217.1"/>
    </source>
</evidence>
<sequence>MTPRGPILEHPQREGEGGTVTTNTEGATVKDAAVPRRALKKAELIAWRELHDTTAALSRRMGGVLGASNLSAQDYEIMMALSEAEDRSMRSSELASAVNWERSRLSHHIGRMERRALVRREECPTDNRGAIVCLTDDGADAFRRASVPQLKAVKALFADALTPEQLESLADILGSLKRHLDTA</sequence>
<comment type="caution">
    <text evidence="3">The sequence shown here is derived from an EMBL/GenBank/DDBJ whole genome shotgun (WGS) entry which is preliminary data.</text>
</comment>
<dbReference type="InterPro" id="IPR000835">
    <property type="entry name" value="HTH_MarR-typ"/>
</dbReference>
<dbReference type="EMBL" id="SMTK01000003">
    <property type="protein sequence ID" value="TDK25217.1"/>
    <property type="molecule type" value="Genomic_DNA"/>
</dbReference>
<reference evidence="3 4" key="1">
    <citation type="submission" date="2019-03" db="EMBL/GenBank/DDBJ databases">
        <title>Arthrobacter sp. nov., an bacterium isolated from biocrust in Mu Us Desert.</title>
        <authorList>
            <person name="Lixiong L."/>
        </authorList>
    </citation>
    <scope>NUCLEOTIDE SEQUENCE [LARGE SCALE GENOMIC DNA]</scope>
    <source>
        <strain evidence="3 4">SLN-3</strain>
    </source>
</reference>
<gene>
    <name evidence="3" type="ORF">E2F48_07990</name>
</gene>
<dbReference type="Pfam" id="PF12802">
    <property type="entry name" value="MarR_2"/>
    <property type="match status" value="1"/>
</dbReference>
<evidence type="ECO:0000313" key="4">
    <source>
        <dbReference type="Proteomes" id="UP000295411"/>
    </source>
</evidence>
<proteinExistence type="predicted"/>
<name>A0A4R5TVR8_9MICC</name>
<dbReference type="PANTHER" id="PTHR33164:SF99">
    <property type="entry name" value="MARR FAMILY REGULATORY PROTEIN"/>
    <property type="match status" value="1"/>
</dbReference>
<feature type="region of interest" description="Disordered" evidence="1">
    <location>
        <begin position="1"/>
        <end position="23"/>
    </location>
</feature>
<dbReference type="GO" id="GO:0003700">
    <property type="term" value="F:DNA-binding transcription factor activity"/>
    <property type="evidence" value="ECO:0007669"/>
    <property type="project" value="InterPro"/>
</dbReference>
<organism evidence="3 4">
    <name type="scientific">Arthrobacter crusticola</name>
    <dbReference type="NCBI Taxonomy" id="2547960"/>
    <lineage>
        <taxon>Bacteria</taxon>
        <taxon>Bacillati</taxon>
        <taxon>Actinomycetota</taxon>
        <taxon>Actinomycetes</taxon>
        <taxon>Micrococcales</taxon>
        <taxon>Micrococcaceae</taxon>
        <taxon>Arthrobacter</taxon>
    </lineage>
</organism>
<feature type="domain" description="HTH marR-type" evidence="2">
    <location>
        <begin position="43"/>
        <end position="178"/>
    </location>
</feature>
<dbReference type="PRINTS" id="PR00598">
    <property type="entry name" value="HTHMARR"/>
</dbReference>
<dbReference type="SUPFAM" id="SSF46785">
    <property type="entry name" value="Winged helix' DNA-binding domain"/>
    <property type="match status" value="1"/>
</dbReference>
<dbReference type="Gene3D" id="1.10.10.10">
    <property type="entry name" value="Winged helix-like DNA-binding domain superfamily/Winged helix DNA-binding domain"/>
    <property type="match status" value="1"/>
</dbReference>
<protein>
    <submittedName>
        <fullName evidence="3">MarR family transcriptional regulator</fullName>
    </submittedName>
</protein>
<dbReference type="OrthoDB" id="8635520at2"/>
<keyword evidence="4" id="KW-1185">Reference proteome</keyword>
<dbReference type="Proteomes" id="UP000295411">
    <property type="component" value="Unassembled WGS sequence"/>
</dbReference>
<dbReference type="InterPro" id="IPR039422">
    <property type="entry name" value="MarR/SlyA-like"/>
</dbReference>
<dbReference type="PROSITE" id="PS50995">
    <property type="entry name" value="HTH_MARR_2"/>
    <property type="match status" value="1"/>
</dbReference>
<dbReference type="SMART" id="SM00347">
    <property type="entry name" value="HTH_MARR"/>
    <property type="match status" value="1"/>
</dbReference>